<evidence type="ECO:0000313" key="1">
    <source>
        <dbReference type="EMBL" id="WGD43048.1"/>
    </source>
</evidence>
<reference evidence="1 2" key="1">
    <citation type="submission" date="2023-03" db="EMBL/GenBank/DDBJ databases">
        <authorList>
            <person name="Mo P."/>
        </authorList>
    </citation>
    <scope>NUCLEOTIDE SEQUENCE [LARGE SCALE GENOMIC DNA]</scope>
    <source>
        <strain evidence="1 2">HUAS 5</strain>
    </source>
</reference>
<sequence length="97" mass="10786">MSGLFRPAIEVEHVGCLLFLELDHERSQRPGRFARKSVVSEDTWPKLTDLSGDASYGGITTLMRKLGAQAPTRSDRRIADLLDSEATQFREVAEALP</sequence>
<proteinExistence type="predicted"/>
<gene>
    <name evidence="1" type="ORF">PYS65_24525</name>
</gene>
<dbReference type="RefSeq" id="WP_279336101.1">
    <property type="nucleotide sequence ID" value="NZ_CP121682.1"/>
</dbReference>
<dbReference type="Proteomes" id="UP001216440">
    <property type="component" value="Chromosome"/>
</dbReference>
<accession>A0ABY8K9A6</accession>
<organism evidence="1 2">
    <name type="scientific">Streptomyces cathayae</name>
    <dbReference type="NCBI Taxonomy" id="3031124"/>
    <lineage>
        <taxon>Bacteria</taxon>
        <taxon>Bacillati</taxon>
        <taxon>Actinomycetota</taxon>
        <taxon>Actinomycetes</taxon>
        <taxon>Kitasatosporales</taxon>
        <taxon>Streptomycetaceae</taxon>
        <taxon>Streptomyces</taxon>
    </lineage>
</organism>
<evidence type="ECO:0000313" key="2">
    <source>
        <dbReference type="Proteomes" id="UP001216440"/>
    </source>
</evidence>
<keyword evidence="2" id="KW-1185">Reference proteome</keyword>
<name>A0ABY8K9A6_9ACTN</name>
<protein>
    <submittedName>
        <fullName evidence="1">Uncharacterized protein</fullName>
    </submittedName>
</protein>
<dbReference type="EMBL" id="CP121682">
    <property type="protein sequence ID" value="WGD43048.1"/>
    <property type="molecule type" value="Genomic_DNA"/>
</dbReference>